<dbReference type="EMBL" id="NKUC01000024">
    <property type="protein sequence ID" value="PYD56369.1"/>
    <property type="molecule type" value="Genomic_DNA"/>
</dbReference>
<name>A0A318PGU8_KOMXY</name>
<feature type="region of interest" description="Disordered" evidence="1">
    <location>
        <begin position="68"/>
        <end position="91"/>
    </location>
</feature>
<reference evidence="2 3" key="1">
    <citation type="submission" date="2017-07" db="EMBL/GenBank/DDBJ databases">
        <title>A draft genome sequence of Komagataeibacter xylinus LMG 1515.</title>
        <authorList>
            <person name="Skraban J."/>
            <person name="Cleenwerck I."/>
            <person name="Vandamme P."/>
            <person name="Trcek J."/>
        </authorList>
    </citation>
    <scope>NUCLEOTIDE SEQUENCE [LARGE SCALE GENOMIC DNA]</scope>
    <source>
        <strain evidence="2 3">LMG 1515</strain>
    </source>
</reference>
<dbReference type="Proteomes" id="UP000248257">
    <property type="component" value="Unassembled WGS sequence"/>
</dbReference>
<evidence type="ECO:0000313" key="3">
    <source>
        <dbReference type="Proteomes" id="UP000248257"/>
    </source>
</evidence>
<evidence type="ECO:0000313" key="2">
    <source>
        <dbReference type="EMBL" id="PYD56369.1"/>
    </source>
</evidence>
<keyword evidence="3" id="KW-1185">Reference proteome</keyword>
<feature type="region of interest" description="Disordered" evidence="1">
    <location>
        <begin position="1"/>
        <end position="21"/>
    </location>
</feature>
<dbReference type="STRING" id="1220579.GCA_001571345_02089"/>
<gene>
    <name evidence="2" type="ORF">CFR75_11150</name>
</gene>
<feature type="compositionally biased region" description="Basic and acidic residues" evidence="1">
    <location>
        <begin position="7"/>
        <end position="21"/>
    </location>
</feature>
<dbReference type="AlphaFoldDB" id="A0A318PGU8"/>
<sequence>MTMSHESLADREYARNVGHDNPERAYILSDRDVWYRNPAYTGPELPHPEDDSAADFIAEHGIEAWRARPRRSPVPGAGWTAWGDGRDPCPF</sequence>
<evidence type="ECO:0000256" key="1">
    <source>
        <dbReference type="SAM" id="MobiDB-lite"/>
    </source>
</evidence>
<protein>
    <submittedName>
        <fullName evidence="2">Uncharacterized protein</fullName>
    </submittedName>
</protein>
<proteinExistence type="predicted"/>
<organism evidence="2 3">
    <name type="scientific">Komagataeibacter xylinus</name>
    <name type="common">Gluconacetobacter xylinus</name>
    <dbReference type="NCBI Taxonomy" id="28448"/>
    <lineage>
        <taxon>Bacteria</taxon>
        <taxon>Pseudomonadati</taxon>
        <taxon>Pseudomonadota</taxon>
        <taxon>Alphaproteobacteria</taxon>
        <taxon>Acetobacterales</taxon>
        <taxon>Acetobacteraceae</taxon>
        <taxon>Komagataeibacter</taxon>
    </lineage>
</organism>
<accession>A0A318PGU8</accession>
<comment type="caution">
    <text evidence="2">The sequence shown here is derived from an EMBL/GenBank/DDBJ whole genome shotgun (WGS) entry which is preliminary data.</text>
</comment>